<accession>A0A2P5F3K9</accession>
<dbReference type="InParanoid" id="A0A2P5F3K9"/>
<feature type="non-terminal residue" evidence="1">
    <location>
        <position position="101"/>
    </location>
</feature>
<keyword evidence="2" id="KW-1185">Reference proteome</keyword>
<organism evidence="1 2">
    <name type="scientific">Trema orientale</name>
    <name type="common">Charcoal tree</name>
    <name type="synonym">Celtis orientalis</name>
    <dbReference type="NCBI Taxonomy" id="63057"/>
    <lineage>
        <taxon>Eukaryota</taxon>
        <taxon>Viridiplantae</taxon>
        <taxon>Streptophyta</taxon>
        <taxon>Embryophyta</taxon>
        <taxon>Tracheophyta</taxon>
        <taxon>Spermatophyta</taxon>
        <taxon>Magnoliopsida</taxon>
        <taxon>eudicotyledons</taxon>
        <taxon>Gunneridae</taxon>
        <taxon>Pentapetalae</taxon>
        <taxon>rosids</taxon>
        <taxon>fabids</taxon>
        <taxon>Rosales</taxon>
        <taxon>Cannabaceae</taxon>
        <taxon>Trema</taxon>
    </lineage>
</organism>
<sequence length="101" mass="11265">MKPVIDRRGERVEFTSTGSEEDRWPMVTISPEILTVGGSFEELQLRLRCSHGYQTTWDCFVSWRRRAWMGALPKGIAGAGATLVGRSLCDWVSSGTSGEKK</sequence>
<reference evidence="2" key="1">
    <citation type="submission" date="2016-06" db="EMBL/GenBank/DDBJ databases">
        <title>Parallel loss of symbiosis genes in relatives of nitrogen-fixing non-legume Parasponia.</title>
        <authorList>
            <person name="Van Velzen R."/>
            <person name="Holmer R."/>
            <person name="Bu F."/>
            <person name="Rutten L."/>
            <person name="Van Zeijl A."/>
            <person name="Liu W."/>
            <person name="Santuari L."/>
            <person name="Cao Q."/>
            <person name="Sharma T."/>
            <person name="Shen D."/>
            <person name="Roswanjaya Y."/>
            <person name="Wardhani T."/>
            <person name="Kalhor M.S."/>
            <person name="Jansen J."/>
            <person name="Van den Hoogen J."/>
            <person name="Gungor B."/>
            <person name="Hartog M."/>
            <person name="Hontelez J."/>
            <person name="Verver J."/>
            <person name="Yang W.-C."/>
            <person name="Schijlen E."/>
            <person name="Repin R."/>
            <person name="Schilthuizen M."/>
            <person name="Schranz E."/>
            <person name="Heidstra R."/>
            <person name="Miyata K."/>
            <person name="Fedorova E."/>
            <person name="Kohlen W."/>
            <person name="Bisseling T."/>
            <person name="Smit S."/>
            <person name="Geurts R."/>
        </authorList>
    </citation>
    <scope>NUCLEOTIDE SEQUENCE [LARGE SCALE GENOMIC DNA]</scope>
    <source>
        <strain evidence="2">cv. RG33-2</strain>
    </source>
</reference>
<proteinExistence type="predicted"/>
<dbReference type="EMBL" id="JXTC01000066">
    <property type="protein sequence ID" value="PON92374.1"/>
    <property type="molecule type" value="Genomic_DNA"/>
</dbReference>
<comment type="caution">
    <text evidence="1">The sequence shown here is derived from an EMBL/GenBank/DDBJ whole genome shotgun (WGS) entry which is preliminary data.</text>
</comment>
<dbReference type="AlphaFoldDB" id="A0A2P5F3K9"/>
<evidence type="ECO:0000313" key="2">
    <source>
        <dbReference type="Proteomes" id="UP000237000"/>
    </source>
</evidence>
<evidence type="ECO:0000313" key="1">
    <source>
        <dbReference type="EMBL" id="PON92374.1"/>
    </source>
</evidence>
<protein>
    <submittedName>
        <fullName evidence="1">Uncharacterized protein</fullName>
    </submittedName>
</protein>
<gene>
    <name evidence="1" type="ORF">TorRG33x02_118790</name>
</gene>
<dbReference type="Proteomes" id="UP000237000">
    <property type="component" value="Unassembled WGS sequence"/>
</dbReference>
<name>A0A2P5F3K9_TREOI</name>